<comment type="caution">
    <text evidence="3">The sequence shown here is derived from an EMBL/GenBank/DDBJ whole genome shotgun (WGS) entry which is preliminary data.</text>
</comment>
<dbReference type="PANTHER" id="PTHR31014:SF0">
    <property type="entry name" value="MITOCHONDRIAL TRANSLATION SYSTEM COMPONENT PET127-RELATED"/>
    <property type="match status" value="1"/>
</dbReference>
<evidence type="ECO:0000256" key="2">
    <source>
        <dbReference type="SAM" id="MobiDB-lite"/>
    </source>
</evidence>
<dbReference type="GeneID" id="70131274"/>
<evidence type="ECO:0000313" key="4">
    <source>
        <dbReference type="Proteomes" id="UP000758603"/>
    </source>
</evidence>
<feature type="compositionally biased region" description="Low complexity" evidence="2">
    <location>
        <begin position="1030"/>
        <end position="1039"/>
    </location>
</feature>
<feature type="compositionally biased region" description="Polar residues" evidence="2">
    <location>
        <begin position="1010"/>
        <end position="1027"/>
    </location>
</feature>
<name>A0A9P8ZXL7_9PEZI</name>
<feature type="compositionally biased region" description="Acidic residues" evidence="2">
    <location>
        <begin position="760"/>
        <end position="800"/>
    </location>
</feature>
<dbReference type="EMBL" id="JAGPXC010000003">
    <property type="protein sequence ID" value="KAH6655026.1"/>
    <property type="molecule type" value="Genomic_DNA"/>
</dbReference>
<feature type="compositionally biased region" description="Basic and acidic residues" evidence="2">
    <location>
        <begin position="98"/>
        <end position="113"/>
    </location>
</feature>
<feature type="compositionally biased region" description="Basic and acidic residues" evidence="2">
    <location>
        <begin position="1132"/>
        <end position="1142"/>
    </location>
</feature>
<feature type="compositionally biased region" description="Polar residues" evidence="2">
    <location>
        <begin position="277"/>
        <end position="295"/>
    </location>
</feature>
<feature type="compositionally biased region" description="Polar residues" evidence="2">
    <location>
        <begin position="934"/>
        <end position="945"/>
    </location>
</feature>
<gene>
    <name evidence="3" type="ORF">BKA67DRAFT_559292</name>
</gene>
<evidence type="ECO:0000313" key="3">
    <source>
        <dbReference type="EMBL" id="KAH6655026.1"/>
    </source>
</evidence>
<protein>
    <submittedName>
        <fullName evidence="3">Mitochondrial protein Pet127-domain-containing protein</fullName>
    </submittedName>
</protein>
<dbReference type="Proteomes" id="UP000758603">
    <property type="component" value="Unassembled WGS sequence"/>
</dbReference>
<dbReference type="GO" id="GO:0005740">
    <property type="term" value="C:mitochondrial envelope"/>
    <property type="evidence" value="ECO:0007669"/>
    <property type="project" value="TreeGrafter"/>
</dbReference>
<dbReference type="PANTHER" id="PTHR31014">
    <property type="entry name" value="MITOCHONDRIAL TRANSLATION SYSTEM COMPONENT PET127-RELATED"/>
    <property type="match status" value="1"/>
</dbReference>
<dbReference type="AlphaFoldDB" id="A0A9P8ZXL7"/>
<dbReference type="GO" id="GO:0000964">
    <property type="term" value="P:mitochondrial RNA 5'-end processing"/>
    <property type="evidence" value="ECO:0007669"/>
    <property type="project" value="TreeGrafter"/>
</dbReference>
<feature type="compositionally biased region" description="Basic and acidic residues" evidence="2">
    <location>
        <begin position="338"/>
        <end position="347"/>
    </location>
</feature>
<feature type="compositionally biased region" description="Polar residues" evidence="2">
    <location>
        <begin position="171"/>
        <end position="186"/>
    </location>
</feature>
<feature type="compositionally biased region" description="Polar residues" evidence="2">
    <location>
        <begin position="875"/>
        <end position="894"/>
    </location>
</feature>
<keyword evidence="1" id="KW-0175">Coiled coil</keyword>
<feature type="region of interest" description="Disordered" evidence="2">
    <location>
        <begin position="45"/>
        <end position="123"/>
    </location>
</feature>
<feature type="compositionally biased region" description="Acidic residues" evidence="2">
    <location>
        <begin position="918"/>
        <end position="933"/>
    </location>
</feature>
<feature type="coiled-coil region" evidence="1">
    <location>
        <begin position="815"/>
        <end position="842"/>
    </location>
</feature>
<reference evidence="3" key="1">
    <citation type="journal article" date="2021" name="Nat. Commun.">
        <title>Genetic determinants of endophytism in the Arabidopsis root mycobiome.</title>
        <authorList>
            <person name="Mesny F."/>
            <person name="Miyauchi S."/>
            <person name="Thiergart T."/>
            <person name="Pickel B."/>
            <person name="Atanasova L."/>
            <person name="Karlsson M."/>
            <person name="Huettel B."/>
            <person name="Barry K.W."/>
            <person name="Haridas S."/>
            <person name="Chen C."/>
            <person name="Bauer D."/>
            <person name="Andreopoulos W."/>
            <person name="Pangilinan J."/>
            <person name="LaButti K."/>
            <person name="Riley R."/>
            <person name="Lipzen A."/>
            <person name="Clum A."/>
            <person name="Drula E."/>
            <person name="Henrissat B."/>
            <person name="Kohler A."/>
            <person name="Grigoriev I.V."/>
            <person name="Martin F.M."/>
            <person name="Hacquard S."/>
        </authorList>
    </citation>
    <scope>NUCLEOTIDE SEQUENCE</scope>
    <source>
        <strain evidence="3">MPI-SDFR-AT-0073</strain>
    </source>
</reference>
<feature type="compositionally biased region" description="Basic and acidic residues" evidence="2">
    <location>
        <begin position="187"/>
        <end position="199"/>
    </location>
</feature>
<dbReference type="InterPro" id="IPR013943">
    <property type="entry name" value="Pet127"/>
</dbReference>
<feature type="compositionally biased region" description="Polar residues" evidence="2">
    <location>
        <begin position="71"/>
        <end position="86"/>
    </location>
</feature>
<accession>A0A9P8ZXL7</accession>
<feature type="compositionally biased region" description="Basic residues" evidence="2">
    <location>
        <begin position="154"/>
        <end position="164"/>
    </location>
</feature>
<dbReference type="OrthoDB" id="10249045at2759"/>
<organism evidence="3 4">
    <name type="scientific">Truncatella angustata</name>
    <dbReference type="NCBI Taxonomy" id="152316"/>
    <lineage>
        <taxon>Eukaryota</taxon>
        <taxon>Fungi</taxon>
        <taxon>Dikarya</taxon>
        <taxon>Ascomycota</taxon>
        <taxon>Pezizomycotina</taxon>
        <taxon>Sordariomycetes</taxon>
        <taxon>Xylariomycetidae</taxon>
        <taxon>Amphisphaeriales</taxon>
        <taxon>Sporocadaceae</taxon>
        <taxon>Truncatella</taxon>
    </lineage>
</organism>
<feature type="compositionally biased region" description="Basic and acidic residues" evidence="2">
    <location>
        <begin position="236"/>
        <end position="254"/>
    </location>
</feature>
<feature type="compositionally biased region" description="Basic residues" evidence="2">
    <location>
        <begin position="316"/>
        <end position="326"/>
    </location>
</feature>
<feature type="region of interest" description="Disordered" evidence="2">
    <location>
        <begin position="982"/>
        <end position="1048"/>
    </location>
</feature>
<proteinExistence type="predicted"/>
<feature type="region of interest" description="Disordered" evidence="2">
    <location>
        <begin position="152"/>
        <end position="356"/>
    </location>
</feature>
<feature type="region of interest" description="Disordered" evidence="2">
    <location>
        <begin position="856"/>
        <end position="948"/>
    </location>
</feature>
<feature type="region of interest" description="Disordered" evidence="2">
    <location>
        <begin position="757"/>
        <end position="801"/>
    </location>
</feature>
<sequence length="1166" mass="130110">MLRLRSQALRHLGTICTCSPCLATATRTPAPSGLQSSIAARRRIDDDRSRAFHTVSSRRSERTTEPAAPTESLQDAGNPQTETQLSEKQKRRLKHKAALTEKRVAAARSRAENRAPGSGPPENAAQQLVVLQGALAALKNVLGQQNINIDNIKKPKNKKKKKAGKSQIEQSQPSTAEDKPASSTAEQKTESASPEKESTKSTVQKAQPDDIKASKSKGDPEPEPAPPISEADREELELRKRQLADMKEKLDRYKKSSSRIKHPLQRGDTGSKKQSETKSGNFVKNTITGAASSPANKAPLAERLNALKPKREGHPKAQKSKVKTQKQKPAQAKPKKSKPVEEPDVHKKSPLHISKLSPEELELVPIEKSQPPVAVLAHGLERALFNPGVYHLQDPRSKVYNFDPYLANIMPIQEFDFDALQQYVTSSKDTALIDVARENGKKYTGSTSSMTSMLSHFHYLLSAWREINSSMMSRDFEVPSQQFTRLLRAPAAVFLHWKDGVYAIDADKEFDSASILSMLGKSMEKLLTLPVDGFEKYRRGKSHQISEQERNAPEAYHYTGLRDFMMRSQLDAYDPRVPGSGMFDIKTRAVVSIRMDSQGFTKGLGYELRHRHGNWESFEREYHDMIRAAFLKYSLQVRMGRMDGIFVAFHNTERIFGFQYIPLEEMDLSLHGTSDLTTGDKEFKLSLALLNELLDRASKKFPEKSLRLFVETRTSVNTPFMYAFVKPVERGEIEAVQDAGKESVAEFEREILGLKRAIESESETSPDAENEAEETAVADGEENNISETPEELEVEEEEDTTASWDEIQAMVEDAMEDEELGVDAVRQAIEDALEESGLLEEQTPEEVRGYVDALLSALTDGSGDPATASVEESEGSQLVDSETRDVSVSAQNENQDLDDLSEPAQMDGSDEARVQTEEQTDEESELEKDDSQDDSSSPNMTTLSNLILRMTRRLDESGVAEKQAEDAVSSKLQVFERILGKIISESREDEQDSGDSGAVNRASEPKNVTERTGSSSADIEDTTTPASNDAPEAAAGAGAEPEDRGPILGMVLTVRNKVNDQFVPRPENLTKEDTWEVEYNIEELPEERAHRLFDMCKKRRETAYSKGGQRSHGWNEMFDGALPRYTRQGRKFRSEENAEAKQRPVYVLGESQPKSYQEVFGEQNED</sequence>
<feature type="compositionally biased region" description="Basic and acidic residues" evidence="2">
    <location>
        <begin position="207"/>
        <end position="220"/>
    </location>
</feature>
<keyword evidence="4" id="KW-1185">Reference proteome</keyword>
<evidence type="ECO:0000256" key="1">
    <source>
        <dbReference type="SAM" id="Coils"/>
    </source>
</evidence>
<feature type="region of interest" description="Disordered" evidence="2">
    <location>
        <begin position="1128"/>
        <end position="1166"/>
    </location>
</feature>
<feature type="compositionally biased region" description="Basic residues" evidence="2">
    <location>
        <begin position="255"/>
        <end position="264"/>
    </location>
</feature>
<dbReference type="RefSeq" id="XP_045959291.1">
    <property type="nucleotide sequence ID" value="XM_046102382.1"/>
</dbReference>
<dbReference type="Pfam" id="PF08634">
    <property type="entry name" value="Pet127"/>
    <property type="match status" value="1"/>
</dbReference>